<dbReference type="InterPro" id="IPR050377">
    <property type="entry name" value="Radical_SAM_PqqE_MftC-like"/>
</dbReference>
<dbReference type="SUPFAM" id="SSF102114">
    <property type="entry name" value="Radical SAM enzymes"/>
    <property type="match status" value="1"/>
</dbReference>
<feature type="domain" description="Radical SAM core" evidence="6">
    <location>
        <begin position="296"/>
        <end position="520"/>
    </location>
</feature>
<keyword evidence="3" id="KW-0479">Metal-binding</keyword>
<dbReference type="SFLD" id="SFLDG01067">
    <property type="entry name" value="SPASM/twitch_domain_containing"/>
    <property type="match status" value="1"/>
</dbReference>
<dbReference type="GO" id="GO:0046872">
    <property type="term" value="F:metal ion binding"/>
    <property type="evidence" value="ECO:0007669"/>
    <property type="project" value="UniProtKB-KW"/>
</dbReference>
<keyword evidence="8" id="KW-1185">Reference proteome</keyword>
<evidence type="ECO:0000259" key="6">
    <source>
        <dbReference type="PROSITE" id="PS51918"/>
    </source>
</evidence>
<evidence type="ECO:0000256" key="2">
    <source>
        <dbReference type="ARBA" id="ARBA00022691"/>
    </source>
</evidence>
<accession>A0A1C6RCX0</accession>
<dbReference type="Pfam" id="PF04055">
    <property type="entry name" value="Radical_SAM"/>
    <property type="match status" value="1"/>
</dbReference>
<name>A0A1C6RCX0_9ACTN</name>
<gene>
    <name evidence="7" type="ORF">GA0070616_0600</name>
</gene>
<dbReference type="Gene3D" id="3.60.21.10">
    <property type="match status" value="1"/>
</dbReference>
<evidence type="ECO:0000256" key="3">
    <source>
        <dbReference type="ARBA" id="ARBA00022723"/>
    </source>
</evidence>
<keyword evidence="5" id="KW-0411">Iron-sulfur</keyword>
<organism evidence="7 8">
    <name type="scientific">Micromonospora nigra</name>
    <dbReference type="NCBI Taxonomy" id="145857"/>
    <lineage>
        <taxon>Bacteria</taxon>
        <taxon>Bacillati</taxon>
        <taxon>Actinomycetota</taxon>
        <taxon>Actinomycetes</taxon>
        <taxon>Micromonosporales</taxon>
        <taxon>Micromonosporaceae</taxon>
        <taxon>Micromonospora</taxon>
    </lineage>
</organism>
<dbReference type="CDD" id="cd01335">
    <property type="entry name" value="Radical_SAM"/>
    <property type="match status" value="1"/>
</dbReference>
<dbReference type="Gene3D" id="3.20.20.70">
    <property type="entry name" value="Aldolase class I"/>
    <property type="match status" value="1"/>
</dbReference>
<protein>
    <submittedName>
        <fullName evidence="7">4Fe-4S single cluster domain-containing protein</fullName>
    </submittedName>
</protein>
<keyword evidence="4" id="KW-0408">Iron</keyword>
<sequence length="559" mass="62279">MTRIAICGGVYSNPYALRAFVADARAKGADRLWCLGDFGGYGAEPEEIWTLLRGNDIECIAGNYEVAIGRGDPDCGCGYRDPRDNEYAQLMYDYTRTHTSAGYAAWMRSLPTERRERVDGVDVHLVHGSTLQLNDFWWESLTDQEHRERVAASGADVICCTHSGIPWTRRIDGTLVVNVGVLGRPANDGRQEVWYALLDVVDGAAEATLVPLAYDWRAHAASMRAAGLPEAFVETVETGWWTTCLEIVPPQERSHGRFQLYRSALPDEFGAAEVSWADAPDTVDDGRPVVELFGTALFPPRLWLYTNFHCNLKCWYCSVASHPKARPREISGERYRELVDEAVAEGFTELYVTGGEPFLRADVVELLEYASERIATVALTNGLLYKGRRRTELARLAHRPNLILQTSIDGARAETHDRNRGEGSWVRAMEGIEIAQSLGMPVRVGMTETAQNQDEVPLLRELLRQRGIVGANFAVRPLVRRGHSDTGVEIDDQNTVPELAVTADGWHWHPAGADLATSPDMLLGPSEISMREAKRRAVERFLVRRQSDGSLPQIYHCAV</sequence>
<dbReference type="GO" id="GO:0003824">
    <property type="term" value="F:catalytic activity"/>
    <property type="evidence" value="ECO:0007669"/>
    <property type="project" value="InterPro"/>
</dbReference>
<proteinExistence type="inferred from homology"/>
<comment type="similarity">
    <text evidence="1">Belongs to the metallophosphoesterase superfamily. YfcE family.</text>
</comment>
<keyword evidence="2" id="KW-0949">S-adenosyl-L-methionine</keyword>
<evidence type="ECO:0000256" key="1">
    <source>
        <dbReference type="ARBA" id="ARBA00008950"/>
    </source>
</evidence>
<evidence type="ECO:0000313" key="8">
    <source>
        <dbReference type="Proteomes" id="UP000199699"/>
    </source>
</evidence>
<dbReference type="RefSeq" id="WP_175439967.1">
    <property type="nucleotide sequence ID" value="NZ_FMHT01000003.1"/>
</dbReference>
<dbReference type="PANTHER" id="PTHR11228:SF22">
    <property type="entry name" value="PEPTIDE BIOSYNTHESIS PROTEIN YYDG-RELATED"/>
    <property type="match status" value="1"/>
</dbReference>
<dbReference type="STRING" id="145857.GA0070616_0600"/>
<dbReference type="Proteomes" id="UP000199699">
    <property type="component" value="Unassembled WGS sequence"/>
</dbReference>
<dbReference type="SUPFAM" id="SSF56300">
    <property type="entry name" value="Metallo-dependent phosphatases"/>
    <property type="match status" value="1"/>
</dbReference>
<dbReference type="AlphaFoldDB" id="A0A1C6RCX0"/>
<dbReference type="InterPro" id="IPR024654">
    <property type="entry name" value="Calcineurin-like_PHP_lpxH"/>
</dbReference>
<dbReference type="SFLD" id="SFLDS00029">
    <property type="entry name" value="Radical_SAM"/>
    <property type="match status" value="1"/>
</dbReference>
<dbReference type="InterPro" id="IPR007197">
    <property type="entry name" value="rSAM"/>
</dbReference>
<dbReference type="InterPro" id="IPR029052">
    <property type="entry name" value="Metallo-depent_PP-like"/>
</dbReference>
<dbReference type="EMBL" id="FMHT01000003">
    <property type="protein sequence ID" value="SCL14996.1"/>
    <property type="molecule type" value="Genomic_DNA"/>
</dbReference>
<reference evidence="7 8" key="1">
    <citation type="submission" date="2016-06" db="EMBL/GenBank/DDBJ databases">
        <authorList>
            <person name="Kjaerup R.B."/>
            <person name="Dalgaard T.S."/>
            <person name="Juul-Madsen H.R."/>
        </authorList>
    </citation>
    <scope>NUCLEOTIDE SEQUENCE [LARGE SCALE GENOMIC DNA]</scope>
    <source>
        <strain evidence="7 8">DSM 43818</strain>
    </source>
</reference>
<evidence type="ECO:0000256" key="4">
    <source>
        <dbReference type="ARBA" id="ARBA00023004"/>
    </source>
</evidence>
<dbReference type="Pfam" id="PF12850">
    <property type="entry name" value="Metallophos_2"/>
    <property type="match status" value="1"/>
</dbReference>
<dbReference type="PANTHER" id="PTHR11228">
    <property type="entry name" value="RADICAL SAM DOMAIN PROTEIN"/>
    <property type="match status" value="1"/>
</dbReference>
<dbReference type="GO" id="GO:0051536">
    <property type="term" value="F:iron-sulfur cluster binding"/>
    <property type="evidence" value="ECO:0007669"/>
    <property type="project" value="UniProtKB-KW"/>
</dbReference>
<dbReference type="PROSITE" id="PS51918">
    <property type="entry name" value="RADICAL_SAM"/>
    <property type="match status" value="1"/>
</dbReference>
<dbReference type="InterPro" id="IPR013785">
    <property type="entry name" value="Aldolase_TIM"/>
</dbReference>
<evidence type="ECO:0000256" key="5">
    <source>
        <dbReference type="ARBA" id="ARBA00023014"/>
    </source>
</evidence>
<dbReference type="InterPro" id="IPR058240">
    <property type="entry name" value="rSAM_sf"/>
</dbReference>
<evidence type="ECO:0000313" key="7">
    <source>
        <dbReference type="EMBL" id="SCL14996.1"/>
    </source>
</evidence>